<feature type="domain" description="HTH lysR-type" evidence="5">
    <location>
        <begin position="2"/>
        <end position="59"/>
    </location>
</feature>
<dbReference type="InterPro" id="IPR036388">
    <property type="entry name" value="WH-like_DNA-bd_sf"/>
</dbReference>
<dbReference type="Pfam" id="PF03466">
    <property type="entry name" value="LysR_substrate"/>
    <property type="match status" value="1"/>
</dbReference>
<gene>
    <name evidence="6" type="ORF">ISU10_17890</name>
</gene>
<dbReference type="GO" id="GO:0003677">
    <property type="term" value="F:DNA binding"/>
    <property type="evidence" value="ECO:0007669"/>
    <property type="project" value="UniProtKB-KW"/>
</dbReference>
<dbReference type="RefSeq" id="WP_194697791.1">
    <property type="nucleotide sequence ID" value="NZ_JADKPO010000029.1"/>
</dbReference>
<keyword evidence="2" id="KW-0805">Transcription regulation</keyword>
<organism evidence="6 7">
    <name type="scientific">Nocardioides agariphilus</name>
    <dbReference type="NCBI Taxonomy" id="433664"/>
    <lineage>
        <taxon>Bacteria</taxon>
        <taxon>Bacillati</taxon>
        <taxon>Actinomycetota</taxon>
        <taxon>Actinomycetes</taxon>
        <taxon>Propionibacteriales</taxon>
        <taxon>Nocardioidaceae</taxon>
        <taxon>Nocardioides</taxon>
    </lineage>
</organism>
<dbReference type="PROSITE" id="PS50931">
    <property type="entry name" value="HTH_LYSR"/>
    <property type="match status" value="1"/>
</dbReference>
<dbReference type="GO" id="GO:0032993">
    <property type="term" value="C:protein-DNA complex"/>
    <property type="evidence" value="ECO:0007669"/>
    <property type="project" value="TreeGrafter"/>
</dbReference>
<dbReference type="Gene3D" id="3.40.190.10">
    <property type="entry name" value="Periplasmic binding protein-like II"/>
    <property type="match status" value="2"/>
</dbReference>
<dbReference type="PANTHER" id="PTHR30346:SF29">
    <property type="entry name" value="LYSR SUBSTRATE-BINDING"/>
    <property type="match status" value="1"/>
</dbReference>
<evidence type="ECO:0000256" key="3">
    <source>
        <dbReference type="ARBA" id="ARBA00023125"/>
    </source>
</evidence>
<dbReference type="PRINTS" id="PR00039">
    <property type="entry name" value="HTHLYSR"/>
</dbReference>
<evidence type="ECO:0000313" key="7">
    <source>
        <dbReference type="Proteomes" id="UP000660668"/>
    </source>
</evidence>
<dbReference type="AlphaFoldDB" id="A0A930VRH2"/>
<keyword evidence="4" id="KW-0804">Transcription</keyword>
<dbReference type="Gene3D" id="1.10.10.10">
    <property type="entry name" value="Winged helix-like DNA-binding domain superfamily/Winged helix DNA-binding domain"/>
    <property type="match status" value="1"/>
</dbReference>
<evidence type="ECO:0000259" key="5">
    <source>
        <dbReference type="PROSITE" id="PS50931"/>
    </source>
</evidence>
<name>A0A930VRH2_9ACTN</name>
<sequence>MLNPVQLRALTEVVRTGSFTEAAKKLGYTSSAVSQQVAALERTLGLRLVIREPQRIRCTAAATRLAQRGRHAVAVLTSLEHDVRALALGQAGTLRIGTSLDSSAGLIAPTLRALKVSHPRLELTVSEQSADELVESVRVGSLDVALLYDYPAAPRALPPQLACVEIGQEPWDLVTPAGWRDGLALRDLSTHPWVVGLDAGVGKRALVTVCAAAGFSPRISATSTNRDVVLGLVSAGMGIGVVPALPQRGVLEVDVRPLGETDATRRTIALHRRHPADDNVQVAVQTLQQSATQTLR</sequence>
<accession>A0A930VRH2</accession>
<comment type="similarity">
    <text evidence="1">Belongs to the LysR transcriptional regulatory family.</text>
</comment>
<protein>
    <submittedName>
        <fullName evidence="6">LysR family transcriptional regulator</fullName>
    </submittedName>
</protein>
<comment type="caution">
    <text evidence="6">The sequence shown here is derived from an EMBL/GenBank/DDBJ whole genome shotgun (WGS) entry which is preliminary data.</text>
</comment>
<dbReference type="InterPro" id="IPR005119">
    <property type="entry name" value="LysR_subst-bd"/>
</dbReference>
<dbReference type="Proteomes" id="UP000660668">
    <property type="component" value="Unassembled WGS sequence"/>
</dbReference>
<dbReference type="EMBL" id="JADKPO010000029">
    <property type="protein sequence ID" value="MBF4769643.1"/>
    <property type="molecule type" value="Genomic_DNA"/>
</dbReference>
<dbReference type="SUPFAM" id="SSF53850">
    <property type="entry name" value="Periplasmic binding protein-like II"/>
    <property type="match status" value="1"/>
</dbReference>
<dbReference type="SUPFAM" id="SSF46785">
    <property type="entry name" value="Winged helix' DNA-binding domain"/>
    <property type="match status" value="1"/>
</dbReference>
<evidence type="ECO:0000313" key="6">
    <source>
        <dbReference type="EMBL" id="MBF4769643.1"/>
    </source>
</evidence>
<dbReference type="PANTHER" id="PTHR30346">
    <property type="entry name" value="TRANSCRIPTIONAL DUAL REGULATOR HCAR-RELATED"/>
    <property type="match status" value="1"/>
</dbReference>
<dbReference type="GO" id="GO:0003700">
    <property type="term" value="F:DNA-binding transcription factor activity"/>
    <property type="evidence" value="ECO:0007669"/>
    <property type="project" value="InterPro"/>
</dbReference>
<evidence type="ECO:0000256" key="2">
    <source>
        <dbReference type="ARBA" id="ARBA00023015"/>
    </source>
</evidence>
<evidence type="ECO:0000256" key="1">
    <source>
        <dbReference type="ARBA" id="ARBA00009437"/>
    </source>
</evidence>
<keyword evidence="7" id="KW-1185">Reference proteome</keyword>
<evidence type="ECO:0000256" key="4">
    <source>
        <dbReference type="ARBA" id="ARBA00023163"/>
    </source>
</evidence>
<dbReference type="InterPro" id="IPR036390">
    <property type="entry name" value="WH_DNA-bd_sf"/>
</dbReference>
<dbReference type="Pfam" id="PF00126">
    <property type="entry name" value="HTH_1"/>
    <property type="match status" value="1"/>
</dbReference>
<dbReference type="InterPro" id="IPR000847">
    <property type="entry name" value="LysR_HTH_N"/>
</dbReference>
<reference evidence="6" key="1">
    <citation type="submission" date="2020-11" db="EMBL/GenBank/DDBJ databases">
        <title>Nocardioides cynanchi sp. nov., isolated from soil of rhizosphere of Cynanchum wilfordii.</title>
        <authorList>
            <person name="Lee J.-S."/>
            <person name="Suh M.K."/>
            <person name="Kim J.-S."/>
        </authorList>
    </citation>
    <scope>NUCLEOTIDE SEQUENCE</scope>
    <source>
        <strain evidence="6">KCTC 19276</strain>
    </source>
</reference>
<keyword evidence="3" id="KW-0238">DNA-binding</keyword>
<proteinExistence type="inferred from homology"/>